<dbReference type="SUPFAM" id="SSF82693">
    <property type="entry name" value="Multidrug efflux transporter AcrB pore domain, PN1, PN2, PC1 and PC2 subdomains"/>
    <property type="match status" value="3"/>
</dbReference>
<feature type="transmembrane region" description="Helical" evidence="1">
    <location>
        <begin position="21"/>
        <end position="48"/>
    </location>
</feature>
<feature type="transmembrane region" description="Helical" evidence="1">
    <location>
        <begin position="911"/>
        <end position="929"/>
    </location>
</feature>
<keyword evidence="1" id="KW-0472">Membrane</keyword>
<dbReference type="Proteomes" id="UP000246569">
    <property type="component" value="Unassembled WGS sequence"/>
</dbReference>
<comment type="caution">
    <text evidence="2">The sequence shown here is derived from an EMBL/GenBank/DDBJ whole genome shotgun (WGS) entry which is preliminary data.</text>
</comment>
<dbReference type="AlphaFoldDB" id="A0A317N0U8"/>
<protein>
    <submittedName>
        <fullName evidence="2">Multidrug efflux pump subunit AcrB</fullName>
    </submittedName>
</protein>
<dbReference type="PANTHER" id="PTHR32063">
    <property type="match status" value="1"/>
</dbReference>
<evidence type="ECO:0000313" key="2">
    <source>
        <dbReference type="EMBL" id="PWV65893.1"/>
    </source>
</evidence>
<keyword evidence="1" id="KW-0812">Transmembrane</keyword>
<feature type="transmembrane region" description="Helical" evidence="1">
    <location>
        <begin position="457"/>
        <end position="477"/>
    </location>
</feature>
<dbReference type="Gene3D" id="3.30.70.1430">
    <property type="entry name" value="Multidrug efflux transporter AcrB pore domain"/>
    <property type="match status" value="2"/>
</dbReference>
<feature type="transmembrane region" description="Helical" evidence="1">
    <location>
        <begin position="489"/>
        <end position="511"/>
    </location>
</feature>
<dbReference type="Pfam" id="PF00873">
    <property type="entry name" value="ACR_tran"/>
    <property type="match status" value="1"/>
</dbReference>
<keyword evidence="1" id="KW-1133">Transmembrane helix</keyword>
<keyword evidence="3" id="KW-1185">Reference proteome</keyword>
<dbReference type="GO" id="GO:0005886">
    <property type="term" value="C:plasma membrane"/>
    <property type="evidence" value="ECO:0007669"/>
    <property type="project" value="TreeGrafter"/>
</dbReference>
<feature type="transmembrane region" description="Helical" evidence="1">
    <location>
        <begin position="1032"/>
        <end position="1060"/>
    </location>
</feature>
<dbReference type="Gene3D" id="3.30.2090.10">
    <property type="entry name" value="Multidrug efflux transporter AcrB TolC docking domain, DN and DC subdomains"/>
    <property type="match status" value="2"/>
</dbReference>
<dbReference type="Gene3D" id="3.30.70.1440">
    <property type="entry name" value="Multidrug efflux transporter AcrB pore domain"/>
    <property type="match status" value="1"/>
</dbReference>
<accession>A0A317N0U8</accession>
<feature type="transmembrane region" description="Helical" evidence="1">
    <location>
        <begin position="962"/>
        <end position="986"/>
    </location>
</feature>
<gene>
    <name evidence="2" type="ORF">C7443_101379</name>
</gene>
<feature type="transmembrane region" description="Helical" evidence="1">
    <location>
        <begin position="417"/>
        <end position="437"/>
    </location>
</feature>
<name>A0A317N0U8_9GAMM</name>
<sequence>MSPQTPQARDATRPLGLAGRLAATFLDAQITPLLALLGLLLGVFAVLVTPREEEPQIDVTFADVFIPFPGATAEEVERLVAGPAEQVLGAIAGIKHVYSQSRPGQAIVSVEFRVGEARTAALVRLYDQVYSHSDWLPATLGTGTPIIKPKGIDDVPILTLTLWSREARYGAAELAQVAHTLEAELKRVPGTRDLYTVGAPQEVVAVRLDPARLAGYGLALDDLRNALASANASTDAGRLVGDGGVVAVQAGSFLGRAEELGGLVVGLHAGAPVYLSDVADIERTQAEPADYVRFGQGQASGAAGQPTHPAVTLAITKKPGSNAVSIAAALLDRVAALRGVLIPEGVELTVSRDYGTTADDKAQTLIHKLIFATSLVIALVWIALGARAATVVGSAVIVTLAITLFASWAWGFTLNRVSLFALIFSIGILVDDAIVVVENVHRHLAHGGAIPAAVDEVGGPTILATLTVIAALLPMAFVTGLMGPYMAPIPINASLGMLISLAVAFILTPWLSRHLLRSTHAESHGDERLHALFARLIGPFTDAARGRRRRWWLLAGVLLAIGAAASLVYFERVVLKMLPFDNKSEFELVVDMPAGTPLERTLAVLEALGREVARTPEVTDYQIYAGTSAPIGFNGLVRQYYLRSGPTLGEVQVNLLDRHQRERKSHDIARALRPRLAAIAQASGAVLKLVEVPPGPPVQAPIVAEIYGLDRAGQEAIAWALRDLFASTADIVDVDVTLDRPSQRLILHVDRNRAAQLGVSQAQVAQAVATLLSGEDAGYLHGEALRSPLPIRLELPPAAKADSTALLDLRLRARDGTLVPLGELVSIEHGLQEQPRYRKDGLPVIYVLGDMAGHLDSPLYGMAAIAARLQPPLAGRTLVQHGFAQPDLAVDWSLKWDGEWQITWETFRDMGLAYAVGLLLIWLLIVAQFGSYTLPLVIMAPIPLTLVGILPGHALLGQPFTATSMIGMIALAGIIVRNSILLVDFVRLETAAGRPLAEAVIAAAAVRARPIALTGLAAMLGALFILDDPIFGGLAISLIFGVFVSTLLTLVVIPVSYFALQRGR</sequence>
<evidence type="ECO:0000313" key="3">
    <source>
        <dbReference type="Proteomes" id="UP000246569"/>
    </source>
</evidence>
<dbReference type="InterPro" id="IPR027463">
    <property type="entry name" value="AcrB_DN_DC_subdom"/>
</dbReference>
<organism evidence="2 3">
    <name type="scientific">Plasticicumulans acidivorans</name>
    <dbReference type="NCBI Taxonomy" id="886464"/>
    <lineage>
        <taxon>Bacteria</taxon>
        <taxon>Pseudomonadati</taxon>
        <taxon>Pseudomonadota</taxon>
        <taxon>Gammaproteobacteria</taxon>
        <taxon>Candidatus Competibacteraceae</taxon>
        <taxon>Plasticicumulans</taxon>
    </lineage>
</organism>
<feature type="transmembrane region" description="Helical" evidence="1">
    <location>
        <begin position="365"/>
        <end position="384"/>
    </location>
</feature>
<feature type="transmembrane region" description="Helical" evidence="1">
    <location>
        <begin position="391"/>
        <end position="411"/>
    </location>
</feature>
<dbReference type="PANTHER" id="PTHR32063:SF16">
    <property type="entry name" value="CATION EFFLUX SYSTEM (ACRB_ACRD_ACRF FAMILY)"/>
    <property type="match status" value="1"/>
</dbReference>
<dbReference type="InterPro" id="IPR001036">
    <property type="entry name" value="Acrflvin-R"/>
</dbReference>
<dbReference type="GO" id="GO:0042910">
    <property type="term" value="F:xenobiotic transmembrane transporter activity"/>
    <property type="evidence" value="ECO:0007669"/>
    <property type="project" value="TreeGrafter"/>
</dbReference>
<dbReference type="OrthoDB" id="9757940at2"/>
<dbReference type="SUPFAM" id="SSF82714">
    <property type="entry name" value="Multidrug efflux transporter AcrB TolC docking domain, DN and DC subdomains"/>
    <property type="match status" value="2"/>
</dbReference>
<feature type="transmembrane region" description="Helical" evidence="1">
    <location>
        <begin position="1006"/>
        <end position="1026"/>
    </location>
</feature>
<dbReference type="SUPFAM" id="SSF82866">
    <property type="entry name" value="Multidrug efflux transporter AcrB transmembrane domain"/>
    <property type="match status" value="2"/>
</dbReference>
<dbReference type="Gene3D" id="3.30.70.1320">
    <property type="entry name" value="Multidrug efflux transporter AcrB pore domain like"/>
    <property type="match status" value="1"/>
</dbReference>
<dbReference type="RefSeq" id="WP_110016877.1">
    <property type="nucleotide sequence ID" value="NZ_QGTJ01000001.1"/>
</dbReference>
<reference evidence="2 3" key="1">
    <citation type="submission" date="2018-05" db="EMBL/GenBank/DDBJ databases">
        <title>Genomic Encyclopedia of Type Strains, Phase IV (KMG-IV): sequencing the most valuable type-strain genomes for metagenomic binning, comparative biology and taxonomic classification.</title>
        <authorList>
            <person name="Goeker M."/>
        </authorList>
    </citation>
    <scope>NUCLEOTIDE SEQUENCE [LARGE SCALE GENOMIC DNA]</scope>
    <source>
        <strain evidence="2 3">DSM 23606</strain>
    </source>
</reference>
<dbReference type="EMBL" id="QGTJ01000001">
    <property type="protein sequence ID" value="PWV65893.1"/>
    <property type="molecule type" value="Genomic_DNA"/>
</dbReference>
<dbReference type="PRINTS" id="PR00702">
    <property type="entry name" value="ACRIFLAVINRP"/>
</dbReference>
<feature type="transmembrane region" description="Helical" evidence="1">
    <location>
        <begin position="936"/>
        <end position="956"/>
    </location>
</feature>
<dbReference type="Gene3D" id="1.20.1640.10">
    <property type="entry name" value="Multidrug efflux transporter AcrB transmembrane domain"/>
    <property type="match status" value="2"/>
</dbReference>
<evidence type="ECO:0000256" key="1">
    <source>
        <dbReference type="SAM" id="Phobius"/>
    </source>
</evidence>
<proteinExistence type="predicted"/>
<feature type="transmembrane region" description="Helical" evidence="1">
    <location>
        <begin position="551"/>
        <end position="570"/>
    </location>
</feature>